<dbReference type="OrthoDB" id="538223at2759"/>
<dbReference type="Pfam" id="PF00400">
    <property type="entry name" value="WD40"/>
    <property type="match status" value="2"/>
</dbReference>
<dbReference type="InterPro" id="IPR001680">
    <property type="entry name" value="WD40_rpt"/>
</dbReference>
<dbReference type="PROSITE" id="PS50082">
    <property type="entry name" value="WD_REPEATS_2"/>
    <property type="match status" value="1"/>
</dbReference>
<feature type="non-terminal residue" evidence="4">
    <location>
        <position position="1"/>
    </location>
</feature>
<evidence type="ECO:0000256" key="1">
    <source>
        <dbReference type="ARBA" id="ARBA00022574"/>
    </source>
</evidence>
<dbReference type="Proteomes" id="UP000799536">
    <property type="component" value="Unassembled WGS sequence"/>
</dbReference>
<dbReference type="PANTHER" id="PTHR19848">
    <property type="entry name" value="WD40 REPEAT PROTEIN"/>
    <property type="match status" value="1"/>
</dbReference>
<keyword evidence="5" id="KW-1185">Reference proteome</keyword>
<dbReference type="PROSITE" id="PS50294">
    <property type="entry name" value="WD_REPEATS_REGION"/>
    <property type="match status" value="1"/>
</dbReference>
<protein>
    <recommendedName>
        <fullName evidence="6">WD domain, G-beta repeat protein</fullName>
    </recommendedName>
</protein>
<keyword evidence="2" id="KW-0677">Repeat</keyword>
<accession>A0A9P4MKP2</accession>
<keyword evidence="1 3" id="KW-0853">WD repeat</keyword>
<name>A0A9P4MKP2_9PLEO</name>
<proteinExistence type="predicted"/>
<sequence length="65" mass="6833">SCSSTLAGHSGTVCIVVSSPYRQLVASASENTTVRLWEAAAGTCRSTLKHQYTTVTSLAFAPDNQ</sequence>
<reference evidence="4" key="1">
    <citation type="journal article" date="2020" name="Stud. Mycol.">
        <title>101 Dothideomycetes genomes: a test case for predicting lifestyles and emergence of pathogens.</title>
        <authorList>
            <person name="Haridas S."/>
            <person name="Albert R."/>
            <person name="Binder M."/>
            <person name="Bloem J."/>
            <person name="Labutti K."/>
            <person name="Salamov A."/>
            <person name="Andreopoulos B."/>
            <person name="Baker S."/>
            <person name="Barry K."/>
            <person name="Bills G."/>
            <person name="Bluhm B."/>
            <person name="Cannon C."/>
            <person name="Castanera R."/>
            <person name="Culley D."/>
            <person name="Daum C."/>
            <person name="Ezra D."/>
            <person name="Gonzalez J."/>
            <person name="Henrissat B."/>
            <person name="Kuo A."/>
            <person name="Liang C."/>
            <person name="Lipzen A."/>
            <person name="Lutzoni F."/>
            <person name="Magnuson J."/>
            <person name="Mondo S."/>
            <person name="Nolan M."/>
            <person name="Ohm R."/>
            <person name="Pangilinan J."/>
            <person name="Park H.-J."/>
            <person name="Ramirez L."/>
            <person name="Alfaro M."/>
            <person name="Sun H."/>
            <person name="Tritt A."/>
            <person name="Yoshinaga Y."/>
            <person name="Zwiers L.-H."/>
            <person name="Turgeon B."/>
            <person name="Goodwin S."/>
            <person name="Spatafora J."/>
            <person name="Crous P."/>
            <person name="Grigoriev I."/>
        </authorList>
    </citation>
    <scope>NUCLEOTIDE SEQUENCE</scope>
    <source>
        <strain evidence="4">ATCC 74209</strain>
    </source>
</reference>
<evidence type="ECO:0000256" key="3">
    <source>
        <dbReference type="PROSITE-ProRule" id="PRU00221"/>
    </source>
</evidence>
<organism evidence="4 5">
    <name type="scientific">Delitschia confertaspora ATCC 74209</name>
    <dbReference type="NCBI Taxonomy" id="1513339"/>
    <lineage>
        <taxon>Eukaryota</taxon>
        <taxon>Fungi</taxon>
        <taxon>Dikarya</taxon>
        <taxon>Ascomycota</taxon>
        <taxon>Pezizomycotina</taxon>
        <taxon>Dothideomycetes</taxon>
        <taxon>Pleosporomycetidae</taxon>
        <taxon>Pleosporales</taxon>
        <taxon>Delitschiaceae</taxon>
        <taxon>Delitschia</taxon>
    </lineage>
</organism>
<dbReference type="InterPro" id="IPR015943">
    <property type="entry name" value="WD40/YVTN_repeat-like_dom_sf"/>
</dbReference>
<dbReference type="AlphaFoldDB" id="A0A9P4MKP2"/>
<feature type="non-terminal residue" evidence="4">
    <location>
        <position position="65"/>
    </location>
</feature>
<evidence type="ECO:0008006" key="6">
    <source>
        <dbReference type="Google" id="ProtNLM"/>
    </source>
</evidence>
<evidence type="ECO:0000313" key="5">
    <source>
        <dbReference type="Proteomes" id="UP000799536"/>
    </source>
</evidence>
<dbReference type="InterPro" id="IPR036322">
    <property type="entry name" value="WD40_repeat_dom_sf"/>
</dbReference>
<dbReference type="Gene3D" id="2.130.10.10">
    <property type="entry name" value="YVTN repeat-like/Quinoprotein amine dehydrogenase"/>
    <property type="match status" value="1"/>
</dbReference>
<feature type="repeat" description="WD" evidence="3">
    <location>
        <begin position="6"/>
        <end position="47"/>
    </location>
</feature>
<evidence type="ECO:0000256" key="2">
    <source>
        <dbReference type="ARBA" id="ARBA00022737"/>
    </source>
</evidence>
<evidence type="ECO:0000313" key="4">
    <source>
        <dbReference type="EMBL" id="KAF2196179.1"/>
    </source>
</evidence>
<dbReference type="PANTHER" id="PTHR19848:SF8">
    <property type="entry name" value="F-BOX AND WD REPEAT DOMAIN CONTAINING 7"/>
    <property type="match status" value="1"/>
</dbReference>
<gene>
    <name evidence="4" type="ORF">GQ43DRAFT_357671</name>
</gene>
<dbReference type="EMBL" id="ML994455">
    <property type="protein sequence ID" value="KAF2196179.1"/>
    <property type="molecule type" value="Genomic_DNA"/>
</dbReference>
<dbReference type="SUPFAM" id="SSF50978">
    <property type="entry name" value="WD40 repeat-like"/>
    <property type="match status" value="1"/>
</dbReference>
<comment type="caution">
    <text evidence="4">The sequence shown here is derived from an EMBL/GenBank/DDBJ whole genome shotgun (WGS) entry which is preliminary data.</text>
</comment>